<keyword evidence="3" id="KW-0408">Iron</keyword>
<dbReference type="GO" id="GO:0003824">
    <property type="term" value="F:catalytic activity"/>
    <property type="evidence" value="ECO:0007669"/>
    <property type="project" value="InterPro"/>
</dbReference>
<keyword evidence="2" id="KW-0479">Metal-binding</keyword>
<dbReference type="SMART" id="SM00478">
    <property type="entry name" value="ENDO3c"/>
    <property type="match status" value="1"/>
</dbReference>
<dbReference type="KEGG" id="cinf:CINF_1016"/>
<dbReference type="PIRSF" id="PIRSF001435">
    <property type="entry name" value="Nth"/>
    <property type="match status" value="1"/>
</dbReference>
<dbReference type="InterPro" id="IPR003265">
    <property type="entry name" value="HhH-GPD_domain"/>
</dbReference>
<dbReference type="EMBL" id="CP049075">
    <property type="protein sequence ID" value="QLI05521.1"/>
    <property type="molecule type" value="Genomic_DNA"/>
</dbReference>
<evidence type="ECO:0000256" key="3">
    <source>
        <dbReference type="ARBA" id="ARBA00023004"/>
    </source>
</evidence>
<dbReference type="AlphaFoldDB" id="A0A7H9CIN1"/>
<dbReference type="RefSeq" id="WP_179974728.1">
    <property type="nucleotide sequence ID" value="NZ_CP049075.1"/>
</dbReference>
<dbReference type="Pfam" id="PF00730">
    <property type="entry name" value="HhH-GPD"/>
    <property type="match status" value="1"/>
</dbReference>
<dbReference type="Proteomes" id="UP000509414">
    <property type="component" value="Chromosome"/>
</dbReference>
<evidence type="ECO:0000256" key="4">
    <source>
        <dbReference type="ARBA" id="ARBA00023014"/>
    </source>
</evidence>
<proteinExistence type="predicted"/>
<feature type="domain" description="HhH-GPD" evidence="5">
    <location>
        <begin position="39"/>
        <end position="190"/>
    </location>
</feature>
<dbReference type="Gene3D" id="1.10.340.30">
    <property type="entry name" value="Hypothetical protein, domain 2"/>
    <property type="match status" value="1"/>
</dbReference>
<evidence type="ECO:0000313" key="6">
    <source>
        <dbReference type="EMBL" id="QLI05521.1"/>
    </source>
</evidence>
<dbReference type="PANTHER" id="PTHR10359:SF19">
    <property type="entry name" value="DNA REPAIR GLYCOSYLASE MJ1434-RELATED"/>
    <property type="match status" value="1"/>
</dbReference>
<organism evidence="6 7">
    <name type="scientific">Candidatus Campylobacter infans</name>
    <dbReference type="NCBI Taxonomy" id="2561898"/>
    <lineage>
        <taxon>Bacteria</taxon>
        <taxon>Pseudomonadati</taxon>
        <taxon>Campylobacterota</taxon>
        <taxon>Epsilonproteobacteria</taxon>
        <taxon>Campylobacterales</taxon>
        <taxon>Campylobacteraceae</taxon>
        <taxon>Campylobacter</taxon>
    </lineage>
</organism>
<keyword evidence="4" id="KW-0411">Iron-sulfur</keyword>
<reference evidence="6 7" key="1">
    <citation type="submission" date="2020-02" db="EMBL/GenBank/DDBJ databases">
        <title>Complete genome sequence of the novel Campylobacter species Candidatus Campylobacter infans.</title>
        <authorList>
            <person name="Duim B."/>
            <person name="Zomer A."/>
            <person name="van der Graaf L."/>
            <person name="Wagenaar J."/>
        </authorList>
    </citation>
    <scope>NUCLEOTIDE SEQUENCE [LARGE SCALE GENOMIC DNA]</scope>
    <source>
        <strain evidence="6 7">19S00001</strain>
    </source>
</reference>
<accession>A0A7H9CIN1</accession>
<dbReference type="GO" id="GO:0006284">
    <property type="term" value="P:base-excision repair"/>
    <property type="evidence" value="ECO:0007669"/>
    <property type="project" value="InterPro"/>
</dbReference>
<evidence type="ECO:0000313" key="7">
    <source>
        <dbReference type="Proteomes" id="UP000509414"/>
    </source>
</evidence>
<dbReference type="InterPro" id="IPR023170">
    <property type="entry name" value="HhH_base_excis_C"/>
</dbReference>
<keyword evidence="1" id="KW-0004">4Fe-4S</keyword>
<dbReference type="CDD" id="cd00056">
    <property type="entry name" value="ENDO3c"/>
    <property type="match status" value="1"/>
</dbReference>
<name>A0A7H9CIN1_9BACT</name>
<dbReference type="GO" id="GO:0051539">
    <property type="term" value="F:4 iron, 4 sulfur cluster binding"/>
    <property type="evidence" value="ECO:0007669"/>
    <property type="project" value="UniProtKB-KW"/>
</dbReference>
<evidence type="ECO:0000259" key="5">
    <source>
        <dbReference type="SMART" id="SM00478"/>
    </source>
</evidence>
<gene>
    <name evidence="6" type="primary">magIII</name>
    <name evidence="6" type="ORF">CINF_1016</name>
</gene>
<protein>
    <submittedName>
        <fullName evidence="6">3-methyladenine DNA glycosylase</fullName>
    </submittedName>
</protein>
<keyword evidence="7" id="KW-1185">Reference proteome</keyword>
<evidence type="ECO:0000256" key="2">
    <source>
        <dbReference type="ARBA" id="ARBA00022723"/>
    </source>
</evidence>
<dbReference type="SUPFAM" id="SSF48150">
    <property type="entry name" value="DNA-glycosylase"/>
    <property type="match status" value="1"/>
</dbReference>
<sequence>MTSSDLYFCLERSINFNEIAPLNWWPNYGSFWIVVESILGQNTKYENVKKATQNLQNANITNLSDVAKLEVSELARLIKPSGFYNTKAKRLSLLCKNILNKFGNFENFKENVSKEWLLSQNGLGFESVYSILCYACEREYMVVDKYTAVLLGFLGYEFDDYESTREWLEEISEVQSKYPQISLAMLLARYHGLIVEFCKAHLRKNEFSVQAQEILKNLL</sequence>
<dbReference type="InterPro" id="IPR011257">
    <property type="entry name" value="DNA_glycosylase"/>
</dbReference>
<dbReference type="Gene3D" id="1.10.1670.10">
    <property type="entry name" value="Helix-hairpin-Helix base-excision DNA repair enzymes (C-terminal)"/>
    <property type="match status" value="1"/>
</dbReference>
<dbReference type="PANTHER" id="PTHR10359">
    <property type="entry name" value="A/G-SPECIFIC ADENINE GLYCOSYLASE/ENDONUCLEASE III"/>
    <property type="match status" value="1"/>
</dbReference>
<dbReference type="GO" id="GO:0046872">
    <property type="term" value="F:metal ion binding"/>
    <property type="evidence" value="ECO:0007669"/>
    <property type="project" value="UniProtKB-KW"/>
</dbReference>
<dbReference type="NCBIfam" id="NF010494">
    <property type="entry name" value="PRK13913.1"/>
    <property type="match status" value="1"/>
</dbReference>
<evidence type="ECO:0000256" key="1">
    <source>
        <dbReference type="ARBA" id="ARBA00022485"/>
    </source>
</evidence>